<keyword evidence="10" id="KW-1185">Reference proteome</keyword>
<dbReference type="InterPro" id="IPR031167">
    <property type="entry name" value="G_OBG"/>
</dbReference>
<protein>
    <recommendedName>
        <fullName evidence="6">Ribosome-binding ATPase YchF</fullName>
    </recommendedName>
</protein>
<dbReference type="GO" id="GO:0046872">
    <property type="term" value="F:metal ion binding"/>
    <property type="evidence" value="ECO:0007669"/>
    <property type="project" value="UniProtKB-KW"/>
</dbReference>
<dbReference type="Gene3D" id="3.40.50.300">
    <property type="entry name" value="P-loop containing nucleotide triphosphate hydrolases"/>
    <property type="match status" value="1"/>
</dbReference>
<dbReference type="InterPro" id="IPR013029">
    <property type="entry name" value="YchF_C"/>
</dbReference>
<feature type="binding site" evidence="6">
    <location>
        <begin position="12"/>
        <end position="17"/>
    </location>
    <ligand>
        <name>ATP</name>
        <dbReference type="ChEBI" id="CHEBI:30616"/>
    </ligand>
</feature>
<feature type="domain" description="TGS" evidence="8">
    <location>
        <begin position="279"/>
        <end position="362"/>
    </location>
</feature>
<proteinExistence type="inferred from homology"/>
<dbReference type="CDD" id="cd01900">
    <property type="entry name" value="YchF"/>
    <property type="match status" value="1"/>
</dbReference>
<dbReference type="FunFam" id="3.10.20.30:FF:000001">
    <property type="entry name" value="Ribosome-binding ATPase YchF"/>
    <property type="match status" value="1"/>
</dbReference>
<dbReference type="Pfam" id="PF01926">
    <property type="entry name" value="MMR_HSR1"/>
    <property type="match status" value="1"/>
</dbReference>
<evidence type="ECO:0000259" key="8">
    <source>
        <dbReference type="PROSITE" id="PS51880"/>
    </source>
</evidence>
<dbReference type="InterPro" id="IPR012675">
    <property type="entry name" value="Beta-grasp_dom_sf"/>
</dbReference>
<comment type="similarity">
    <text evidence="6">Belongs to the TRAFAC class OBG-HflX-like GTPase superfamily. OBG GTPase family. YchF/OLA1 subfamily.</text>
</comment>
<dbReference type="AlphaFoldDB" id="C6HX89"/>
<dbReference type="SUPFAM" id="SSF52540">
    <property type="entry name" value="P-loop containing nucleoside triphosphate hydrolases"/>
    <property type="match status" value="1"/>
</dbReference>
<dbReference type="Gene3D" id="3.10.20.30">
    <property type="match status" value="1"/>
</dbReference>
<dbReference type="InterPro" id="IPR012676">
    <property type="entry name" value="TGS-like"/>
</dbReference>
<dbReference type="GO" id="GO:0043023">
    <property type="term" value="F:ribosomal large subunit binding"/>
    <property type="evidence" value="ECO:0007669"/>
    <property type="project" value="UniProtKB-UniRule"/>
</dbReference>
<name>C6HX89_9BACT</name>
<dbReference type="InterPro" id="IPR006073">
    <property type="entry name" value="GTP-bd"/>
</dbReference>
<dbReference type="NCBIfam" id="TIGR00092">
    <property type="entry name" value="redox-regulated ATPase YchF"/>
    <property type="match status" value="1"/>
</dbReference>
<reference evidence="9 10" key="1">
    <citation type="journal article" date="2009" name="Appl. Environ. Microbiol.">
        <title>Community genomic and proteomic analyses of chemoautotrophic iron-oxidizing "Leptospirillum rubarum" (Group II) and "Leptospirillum ferrodiazotrophum" (Group III) bacteria in acid mine drainage biofilms.</title>
        <authorList>
            <person name="Goltsman D.S."/>
            <person name="Denef V.J."/>
            <person name="Singer S.W."/>
            <person name="VerBerkmoes N.C."/>
            <person name="Lefsrud M."/>
            <person name="Mueller R.S."/>
            <person name="Dick G.J."/>
            <person name="Sun C.L."/>
            <person name="Wheeler K.E."/>
            <person name="Zemla A."/>
            <person name="Baker B.J."/>
            <person name="Hauser L."/>
            <person name="Land M."/>
            <person name="Shah M.B."/>
            <person name="Thelen M.P."/>
            <person name="Hettich R.L."/>
            <person name="Banfield J.F."/>
        </authorList>
    </citation>
    <scope>NUCLEOTIDE SEQUENCE [LARGE SCALE GENOMIC DNA]</scope>
</reference>
<dbReference type="PROSITE" id="PS51880">
    <property type="entry name" value="TGS"/>
    <property type="match status" value="1"/>
</dbReference>
<dbReference type="SUPFAM" id="SSF81271">
    <property type="entry name" value="TGS-like"/>
    <property type="match status" value="1"/>
</dbReference>
<dbReference type="EMBL" id="GG693873">
    <property type="protein sequence ID" value="EES52799.1"/>
    <property type="molecule type" value="Genomic_DNA"/>
</dbReference>
<evidence type="ECO:0000256" key="1">
    <source>
        <dbReference type="ARBA" id="ARBA00001946"/>
    </source>
</evidence>
<dbReference type="InterPro" id="IPR004095">
    <property type="entry name" value="TGS"/>
</dbReference>
<dbReference type="CDD" id="cd04867">
    <property type="entry name" value="TGS_YchF_OLA1"/>
    <property type="match status" value="1"/>
</dbReference>
<keyword evidence="2" id="KW-0479">Metal-binding</keyword>
<dbReference type="GO" id="GO:0005524">
    <property type="term" value="F:ATP binding"/>
    <property type="evidence" value="ECO:0007669"/>
    <property type="project" value="UniProtKB-UniRule"/>
</dbReference>
<evidence type="ECO:0000256" key="3">
    <source>
        <dbReference type="ARBA" id="ARBA00022741"/>
    </source>
</evidence>
<gene>
    <name evidence="6" type="primary">ychF</name>
    <name evidence="9" type="ORF">UBAL3_92050171</name>
</gene>
<dbReference type="InterPro" id="IPR004396">
    <property type="entry name" value="ATPase_YchF/OLA1"/>
</dbReference>
<dbReference type="Gene3D" id="1.10.150.300">
    <property type="entry name" value="TGS-like domain"/>
    <property type="match status" value="1"/>
</dbReference>
<dbReference type="PANTHER" id="PTHR23305">
    <property type="entry name" value="OBG GTPASE FAMILY"/>
    <property type="match status" value="1"/>
</dbReference>
<keyword evidence="3 6" id="KW-0547">Nucleotide-binding</keyword>
<dbReference type="PROSITE" id="PS51710">
    <property type="entry name" value="G_OBG"/>
    <property type="match status" value="1"/>
</dbReference>
<organism evidence="9 10">
    <name type="scientific">Leptospirillum ferrodiazotrophum</name>
    <dbReference type="NCBI Taxonomy" id="412449"/>
    <lineage>
        <taxon>Bacteria</taxon>
        <taxon>Pseudomonadati</taxon>
        <taxon>Nitrospirota</taxon>
        <taxon>Nitrospiria</taxon>
        <taxon>Nitrospirales</taxon>
        <taxon>Nitrospiraceae</taxon>
        <taxon>Leptospirillum</taxon>
    </lineage>
</organism>
<evidence type="ECO:0000256" key="4">
    <source>
        <dbReference type="ARBA" id="ARBA00022840"/>
    </source>
</evidence>
<dbReference type="GO" id="GO:0016887">
    <property type="term" value="F:ATP hydrolysis activity"/>
    <property type="evidence" value="ECO:0007669"/>
    <property type="project" value="UniProtKB-UniRule"/>
</dbReference>
<dbReference type="PANTHER" id="PTHR23305:SF18">
    <property type="entry name" value="OBG-TYPE G DOMAIN-CONTAINING PROTEIN"/>
    <property type="match status" value="1"/>
</dbReference>
<dbReference type="Proteomes" id="UP000009374">
    <property type="component" value="Unassembled WGS sequence"/>
</dbReference>
<dbReference type="HAMAP" id="MF_00944">
    <property type="entry name" value="YchF_OLA1_ATPase"/>
    <property type="match status" value="1"/>
</dbReference>
<evidence type="ECO:0000256" key="5">
    <source>
        <dbReference type="ARBA" id="ARBA00022842"/>
    </source>
</evidence>
<dbReference type="PRINTS" id="PR00326">
    <property type="entry name" value="GTP1OBG"/>
</dbReference>
<accession>C6HX89</accession>
<comment type="function">
    <text evidence="6">ATPase that binds to both the 70S ribosome and the 50S ribosomal subunit in a nucleotide-independent manner.</text>
</comment>
<dbReference type="InterPro" id="IPR027417">
    <property type="entry name" value="P-loop_NTPase"/>
</dbReference>
<feature type="domain" description="OBG-type G" evidence="7">
    <location>
        <begin position="3"/>
        <end position="279"/>
    </location>
</feature>
<dbReference type="InterPro" id="IPR023192">
    <property type="entry name" value="TGS-like_dom_sf"/>
</dbReference>
<evidence type="ECO:0000256" key="6">
    <source>
        <dbReference type="HAMAP-Rule" id="MF_00944"/>
    </source>
</evidence>
<evidence type="ECO:0000256" key="2">
    <source>
        <dbReference type="ARBA" id="ARBA00022723"/>
    </source>
</evidence>
<keyword evidence="4 6" id="KW-0067">ATP-binding</keyword>
<comment type="cofactor">
    <cofactor evidence="1">
        <name>Mg(2+)</name>
        <dbReference type="ChEBI" id="CHEBI:18420"/>
    </cofactor>
</comment>
<keyword evidence="5" id="KW-0460">Magnesium</keyword>
<evidence type="ECO:0000313" key="9">
    <source>
        <dbReference type="EMBL" id="EES52799.1"/>
    </source>
</evidence>
<dbReference type="GO" id="GO:0005525">
    <property type="term" value="F:GTP binding"/>
    <property type="evidence" value="ECO:0007669"/>
    <property type="project" value="InterPro"/>
</dbReference>
<dbReference type="PIRSF" id="PIRSF006641">
    <property type="entry name" value="CHP00092"/>
    <property type="match status" value="1"/>
</dbReference>
<evidence type="ECO:0000259" key="7">
    <source>
        <dbReference type="PROSITE" id="PS51710"/>
    </source>
</evidence>
<dbReference type="GO" id="GO:0005737">
    <property type="term" value="C:cytoplasm"/>
    <property type="evidence" value="ECO:0007669"/>
    <property type="project" value="TreeGrafter"/>
</dbReference>
<evidence type="ECO:0000313" key="10">
    <source>
        <dbReference type="Proteomes" id="UP000009374"/>
    </source>
</evidence>
<dbReference type="InterPro" id="IPR041706">
    <property type="entry name" value="YchF_N"/>
</dbReference>
<dbReference type="Pfam" id="PF06071">
    <property type="entry name" value="YchF-GTPase_C"/>
    <property type="match status" value="1"/>
</dbReference>
<sequence length="364" mass="39389">MGLSCGIVGLPNVGKSTLFNALTASAVPVANYPFCTIDPHSGIVPVPDPRLARLSAMYSTRKTVPATVEFVDIAGLVKGASQGEGLGNQFLGHIRSVDLVVHVLRGFDDGEITHVHGEVNPVSDLEVIETELLLADLSSLSGRVQKLEKQWKTATKEAEVQRPAFLAILSGLEAGKPGRAISTDPLANSFRKGLGLLTDKPALYVANVAETELRAPSERVRSLEKAIAGRGGVLIPICAKWEAEIAELPEEERATFLQELGLDRSGLDRLVTEGYRSLGLVTFLTAGEVEVRAWPVPQGTTAPKAAAEIHSDIERGFIRAEVMRYEDLDRLGSEKAVKEKGLLRLEGKEYIIQDGDVVYFRFNV</sequence>
<dbReference type="FunFam" id="1.10.150.300:FF:000001">
    <property type="entry name" value="Ribosome-binding ATPase YchF"/>
    <property type="match status" value="1"/>
</dbReference>